<organism evidence="1 2">
    <name type="scientific">Bacillus glycinifermentans</name>
    <dbReference type="NCBI Taxonomy" id="1664069"/>
    <lineage>
        <taxon>Bacteria</taxon>
        <taxon>Bacillati</taxon>
        <taxon>Bacillota</taxon>
        <taxon>Bacilli</taxon>
        <taxon>Bacillales</taxon>
        <taxon>Bacillaceae</taxon>
        <taxon>Bacillus</taxon>
    </lineage>
</organism>
<keyword evidence="2" id="KW-1185">Reference proteome</keyword>
<dbReference type="RefSeq" id="WP_156415990.1">
    <property type="nucleotide sequence ID" value="NZ_JARRTL010000047.1"/>
</dbReference>
<name>A0ABU6HAC1_9BACI</name>
<comment type="caution">
    <text evidence="1">The sequence shown here is derived from an EMBL/GenBank/DDBJ whole genome shotgun (WGS) entry which is preliminary data.</text>
</comment>
<proteinExistence type="predicted"/>
<gene>
    <name evidence="1" type="ORF">P8828_24460</name>
</gene>
<evidence type="ECO:0000313" key="1">
    <source>
        <dbReference type="EMBL" id="MEC0487903.1"/>
    </source>
</evidence>
<dbReference type="Proteomes" id="UP001341297">
    <property type="component" value="Unassembled WGS sequence"/>
</dbReference>
<accession>A0ABU6HAC1</accession>
<reference evidence="1 2" key="1">
    <citation type="submission" date="2023-03" db="EMBL/GenBank/DDBJ databases">
        <title>Agriculturally important microbes genome sequencing.</title>
        <authorList>
            <person name="Dunlap C."/>
        </authorList>
    </citation>
    <scope>NUCLEOTIDE SEQUENCE [LARGE SCALE GENOMIC DNA]</scope>
    <source>
        <strain evidence="1 2">CBP-3203</strain>
    </source>
</reference>
<evidence type="ECO:0000313" key="2">
    <source>
        <dbReference type="Proteomes" id="UP001341297"/>
    </source>
</evidence>
<dbReference type="EMBL" id="JARRTL010000047">
    <property type="protein sequence ID" value="MEC0487903.1"/>
    <property type="molecule type" value="Genomic_DNA"/>
</dbReference>
<sequence length="178" mass="20329">MYNLSKIKGEVNGALTALVVKMKKQIINLMNNKPKIKQVGKVIKQFFEIDKRPLQVGFFVGEDGKVKFLNDVELLNEVKHLNHKPEHVYSFEVLDSLDISSDPKREQVKINGKTPVVFQYSKDISFQTNDGRKWMGEGINIEFMKKQKYTHLVLIESLIVDTPTHKMGKLANASGILE</sequence>
<protein>
    <submittedName>
        <fullName evidence="1">Uncharacterized protein</fullName>
    </submittedName>
</protein>